<dbReference type="RefSeq" id="WP_048040816.1">
    <property type="nucleotide sequence ID" value="NZ_CP009509.1"/>
</dbReference>
<evidence type="ECO:0000256" key="2">
    <source>
        <dbReference type="ARBA" id="ARBA00022679"/>
    </source>
</evidence>
<dbReference type="Gene3D" id="3.30.565.10">
    <property type="entry name" value="Histidine kinase-like ATPase, C-terminal domain"/>
    <property type="match status" value="1"/>
</dbReference>
<name>A0A0E3LG07_METMZ</name>
<sequence>MGALIFSGLISTLLAIRAYKAYNCHRSPFVKHFTLVMLGMTLWSINYAFEIGFLEPGQKYFFARLQYLGLSFIPVSWFLFTSEYSGIGIQFARKYEKLLYLLPCSVILLMVTNNVHGLFFESFHLDYSREFPLLIIQHGSLFWIFYLYSFVLLVLGIFLLFKQFVRLTAPYGTQAGIALTAACVPVLGNILHLADVGPFESLDPTPFSLAITGLILFWGTIQHEFLNIIPVARENVIESMSDGYIVVDTSNSIVDVNRAVLELAGKTRKEVLGKNLTYLFGEGVELLCHTPEGDFGREISLKSGSEIKFFTVSVSPLMARNEPEGKLIMIHDITEIHRYQEALKQANKKINLMSNITRHDILNQVNVLSGYTELISEMLPLDVRGDPRIAKYFRNLNKGIETIHSQIIFTKDYQELGVVSPTWQSICSIAKEAAFAFSGQGIKFSIEDKGLEIYADPLLKKAFYNLFDNARAHGERVTEINIRFHTAGENVVIEVKDNGIGISSAMKELIFEKSVGRNTGLGLFLVRGILSITGMEIAETGIEGEGARFEIRVPPGNWRIVPTECRASSIEVCN</sequence>
<dbReference type="Proteomes" id="UP000033058">
    <property type="component" value="Chromosome"/>
</dbReference>
<dbReference type="PANTHER" id="PTHR43065:SF10">
    <property type="entry name" value="PEROXIDE STRESS-ACTIVATED HISTIDINE KINASE MAK3"/>
    <property type="match status" value="1"/>
</dbReference>
<dbReference type="Pfam" id="PF16927">
    <property type="entry name" value="HisKA_7TM"/>
    <property type="match status" value="1"/>
</dbReference>
<dbReference type="GO" id="GO:0006355">
    <property type="term" value="P:regulation of DNA-templated transcription"/>
    <property type="evidence" value="ECO:0007669"/>
    <property type="project" value="InterPro"/>
</dbReference>
<keyword evidence="1" id="KW-0597">Phosphoprotein</keyword>
<evidence type="ECO:0000256" key="7">
    <source>
        <dbReference type="SAM" id="Phobius"/>
    </source>
</evidence>
<dbReference type="PATRIC" id="fig|1434117.4.peg.3433"/>
<dbReference type="GO" id="GO:0000160">
    <property type="term" value="P:phosphorelay signal transduction system"/>
    <property type="evidence" value="ECO:0007669"/>
    <property type="project" value="UniProtKB-KW"/>
</dbReference>
<feature type="domain" description="Histidine kinase" evidence="8">
    <location>
        <begin position="459"/>
        <end position="557"/>
    </location>
</feature>
<keyword evidence="4 10" id="KW-0418">Kinase</keyword>
<dbReference type="CDD" id="cd00130">
    <property type="entry name" value="PAS"/>
    <property type="match status" value="1"/>
</dbReference>
<dbReference type="InterPro" id="IPR013767">
    <property type="entry name" value="PAS_fold"/>
</dbReference>
<accession>A0A0E3LG07</accession>
<gene>
    <name evidence="10" type="ORF">MSMAW_2700</name>
</gene>
<evidence type="ECO:0000259" key="9">
    <source>
        <dbReference type="PROSITE" id="PS50112"/>
    </source>
</evidence>
<dbReference type="Pfam" id="PF00989">
    <property type="entry name" value="PAS"/>
    <property type="match status" value="1"/>
</dbReference>
<dbReference type="CDD" id="cd00075">
    <property type="entry name" value="HATPase"/>
    <property type="match status" value="1"/>
</dbReference>
<evidence type="ECO:0000313" key="11">
    <source>
        <dbReference type="Proteomes" id="UP000033058"/>
    </source>
</evidence>
<evidence type="ECO:0000256" key="4">
    <source>
        <dbReference type="ARBA" id="ARBA00022777"/>
    </source>
</evidence>
<dbReference type="PANTHER" id="PTHR43065">
    <property type="entry name" value="SENSOR HISTIDINE KINASE"/>
    <property type="match status" value="1"/>
</dbReference>
<dbReference type="HOGENOM" id="CLU_000445_114_58_2"/>
<evidence type="ECO:0000256" key="3">
    <source>
        <dbReference type="ARBA" id="ARBA00022741"/>
    </source>
</evidence>
<dbReference type="InterPro" id="IPR003594">
    <property type="entry name" value="HATPase_dom"/>
</dbReference>
<dbReference type="GeneID" id="24852473"/>
<dbReference type="InterPro" id="IPR005467">
    <property type="entry name" value="His_kinase_dom"/>
</dbReference>
<feature type="domain" description="PAS" evidence="9">
    <location>
        <begin position="236"/>
        <end position="278"/>
    </location>
</feature>
<dbReference type="AlphaFoldDB" id="A0A0E3LG07"/>
<feature type="transmembrane region" description="Helical" evidence="7">
    <location>
        <begin position="141"/>
        <end position="161"/>
    </location>
</feature>
<evidence type="ECO:0000256" key="6">
    <source>
        <dbReference type="ARBA" id="ARBA00023012"/>
    </source>
</evidence>
<feature type="transmembrane region" description="Helical" evidence="7">
    <location>
        <begin position="28"/>
        <end position="49"/>
    </location>
</feature>
<dbReference type="InterPro" id="IPR036890">
    <property type="entry name" value="HATPase_C_sf"/>
</dbReference>
<dbReference type="SUPFAM" id="SSF55785">
    <property type="entry name" value="PYP-like sensor domain (PAS domain)"/>
    <property type="match status" value="1"/>
</dbReference>
<dbReference type="InterPro" id="IPR004358">
    <property type="entry name" value="Sig_transdc_His_kin-like_C"/>
</dbReference>
<proteinExistence type="predicted"/>
<feature type="transmembrane region" description="Helical" evidence="7">
    <location>
        <begin position="100"/>
        <end position="120"/>
    </location>
</feature>
<dbReference type="InterPro" id="IPR035965">
    <property type="entry name" value="PAS-like_dom_sf"/>
</dbReference>
<feature type="transmembrane region" description="Helical" evidence="7">
    <location>
        <begin position="61"/>
        <end position="80"/>
    </location>
</feature>
<evidence type="ECO:0000259" key="8">
    <source>
        <dbReference type="PROSITE" id="PS50109"/>
    </source>
</evidence>
<dbReference type="InterPro" id="IPR000014">
    <property type="entry name" value="PAS"/>
</dbReference>
<dbReference type="PROSITE" id="PS50109">
    <property type="entry name" value="HIS_KIN"/>
    <property type="match status" value="1"/>
</dbReference>
<dbReference type="Pfam" id="PF02518">
    <property type="entry name" value="HATPase_c"/>
    <property type="match status" value="1"/>
</dbReference>
<keyword evidence="6" id="KW-0902">Two-component regulatory system</keyword>
<keyword evidence="7" id="KW-0472">Membrane</keyword>
<reference evidence="10 11" key="1">
    <citation type="submission" date="2014-07" db="EMBL/GenBank/DDBJ databases">
        <title>Methanogenic archaea and the global carbon cycle.</title>
        <authorList>
            <person name="Henriksen J.R."/>
            <person name="Luke J."/>
            <person name="Reinhart S."/>
            <person name="Benedict M.N."/>
            <person name="Youngblut N.D."/>
            <person name="Metcalf M.E."/>
            <person name="Whitaker R.J."/>
            <person name="Metcalf W.W."/>
        </authorList>
    </citation>
    <scope>NUCLEOTIDE SEQUENCE [LARGE SCALE GENOMIC DNA]</scope>
    <source>
        <strain evidence="10 11">WWM610</strain>
    </source>
</reference>
<keyword evidence="5" id="KW-0067">ATP-binding</keyword>
<dbReference type="SMART" id="SM00387">
    <property type="entry name" value="HATPase_c"/>
    <property type="match status" value="1"/>
</dbReference>
<dbReference type="SUPFAM" id="SSF55874">
    <property type="entry name" value="ATPase domain of HSP90 chaperone/DNA topoisomerase II/histidine kinase"/>
    <property type="match status" value="1"/>
</dbReference>
<evidence type="ECO:0000313" key="10">
    <source>
        <dbReference type="EMBL" id="AKB41691.1"/>
    </source>
</evidence>
<keyword evidence="3" id="KW-0547">Nucleotide-binding</keyword>
<dbReference type="GO" id="GO:0005524">
    <property type="term" value="F:ATP binding"/>
    <property type="evidence" value="ECO:0007669"/>
    <property type="project" value="UniProtKB-KW"/>
</dbReference>
<organism evidence="10 11">
    <name type="scientific">Methanosarcina mazei WWM610</name>
    <dbReference type="NCBI Taxonomy" id="1434117"/>
    <lineage>
        <taxon>Archaea</taxon>
        <taxon>Methanobacteriati</taxon>
        <taxon>Methanobacteriota</taxon>
        <taxon>Stenosarchaea group</taxon>
        <taxon>Methanomicrobia</taxon>
        <taxon>Methanosarcinales</taxon>
        <taxon>Methanosarcinaceae</taxon>
        <taxon>Methanosarcina</taxon>
    </lineage>
</organism>
<keyword evidence="7" id="KW-1133">Transmembrane helix</keyword>
<dbReference type="InterPro" id="IPR031621">
    <property type="entry name" value="HisKA_7TM"/>
</dbReference>
<dbReference type="NCBIfam" id="TIGR00229">
    <property type="entry name" value="sensory_box"/>
    <property type="match status" value="1"/>
</dbReference>
<dbReference type="PRINTS" id="PR00344">
    <property type="entry name" value="BCTRLSENSOR"/>
</dbReference>
<dbReference type="EMBL" id="CP009509">
    <property type="protein sequence ID" value="AKB41691.1"/>
    <property type="molecule type" value="Genomic_DNA"/>
</dbReference>
<protein>
    <submittedName>
        <fullName evidence="10">Signal-transducing histidine kinase</fullName>
    </submittedName>
</protein>
<dbReference type="Gene3D" id="3.30.450.20">
    <property type="entry name" value="PAS domain"/>
    <property type="match status" value="1"/>
</dbReference>
<dbReference type="PROSITE" id="PS50112">
    <property type="entry name" value="PAS"/>
    <property type="match status" value="1"/>
</dbReference>
<dbReference type="GO" id="GO:0016301">
    <property type="term" value="F:kinase activity"/>
    <property type="evidence" value="ECO:0007669"/>
    <property type="project" value="UniProtKB-KW"/>
</dbReference>
<keyword evidence="7" id="KW-0812">Transmembrane</keyword>
<keyword evidence="2" id="KW-0808">Transferase</keyword>
<evidence type="ECO:0000256" key="1">
    <source>
        <dbReference type="ARBA" id="ARBA00022553"/>
    </source>
</evidence>
<evidence type="ECO:0000256" key="5">
    <source>
        <dbReference type="ARBA" id="ARBA00022840"/>
    </source>
</evidence>